<dbReference type="SMART" id="SM00220">
    <property type="entry name" value="S_TKc"/>
    <property type="match status" value="1"/>
</dbReference>
<protein>
    <recommendedName>
        <fullName evidence="1">Protein kinase domain-containing protein</fullName>
    </recommendedName>
</protein>
<accession>A0ABR2L2F5</accession>
<name>A0ABR2L2F5_9EUKA</name>
<proteinExistence type="predicted"/>
<dbReference type="Proteomes" id="UP001470230">
    <property type="component" value="Unassembled WGS sequence"/>
</dbReference>
<sequence length="187" mass="21840">MPMGTQKLIFIYGIASAMSYLHSYDIIHRDLKPENILIDEFYFPKVADFGLSKSNEKDNQNRKLKSAAGTVKGTPFYISPEIWVKAEYTKTRNVYAFGIIVYEIMINAKPFNKVNIFILCSLVIQGKRPEFSKPVPEAYEDLIQRCWSPMPSNRPTFDEILNELRTNREFITDEVDKVEYLKYIQYI</sequence>
<dbReference type="PROSITE" id="PS50011">
    <property type="entry name" value="PROTEIN_KINASE_DOM"/>
    <property type="match status" value="1"/>
</dbReference>
<dbReference type="PANTHER" id="PTHR44329">
    <property type="entry name" value="SERINE/THREONINE-PROTEIN KINASE TNNI3K-RELATED"/>
    <property type="match status" value="1"/>
</dbReference>
<organism evidence="2 3">
    <name type="scientific">Tritrichomonas musculus</name>
    <dbReference type="NCBI Taxonomy" id="1915356"/>
    <lineage>
        <taxon>Eukaryota</taxon>
        <taxon>Metamonada</taxon>
        <taxon>Parabasalia</taxon>
        <taxon>Tritrichomonadida</taxon>
        <taxon>Tritrichomonadidae</taxon>
        <taxon>Tritrichomonas</taxon>
    </lineage>
</organism>
<evidence type="ECO:0000313" key="3">
    <source>
        <dbReference type="Proteomes" id="UP001470230"/>
    </source>
</evidence>
<dbReference type="Pfam" id="PF07714">
    <property type="entry name" value="PK_Tyr_Ser-Thr"/>
    <property type="match status" value="1"/>
</dbReference>
<keyword evidence="3" id="KW-1185">Reference proteome</keyword>
<dbReference type="SUPFAM" id="SSF56112">
    <property type="entry name" value="Protein kinase-like (PK-like)"/>
    <property type="match status" value="1"/>
</dbReference>
<reference evidence="2 3" key="1">
    <citation type="submission" date="2024-04" db="EMBL/GenBank/DDBJ databases">
        <title>Tritrichomonas musculus Genome.</title>
        <authorList>
            <person name="Alves-Ferreira E."/>
            <person name="Grigg M."/>
            <person name="Lorenzi H."/>
            <person name="Galac M."/>
        </authorList>
    </citation>
    <scope>NUCLEOTIDE SEQUENCE [LARGE SCALE GENOMIC DNA]</scope>
    <source>
        <strain evidence="2 3">EAF2021</strain>
    </source>
</reference>
<dbReference type="PRINTS" id="PR00109">
    <property type="entry name" value="TYRKINASE"/>
</dbReference>
<dbReference type="InterPro" id="IPR011009">
    <property type="entry name" value="Kinase-like_dom_sf"/>
</dbReference>
<dbReference type="InterPro" id="IPR008271">
    <property type="entry name" value="Ser/Thr_kinase_AS"/>
</dbReference>
<dbReference type="PANTHER" id="PTHR44329:SF214">
    <property type="entry name" value="PROTEIN KINASE DOMAIN-CONTAINING PROTEIN"/>
    <property type="match status" value="1"/>
</dbReference>
<gene>
    <name evidence="2" type="ORF">M9Y10_015490</name>
</gene>
<dbReference type="InterPro" id="IPR000719">
    <property type="entry name" value="Prot_kinase_dom"/>
</dbReference>
<dbReference type="EMBL" id="JAPFFF010000002">
    <property type="protein sequence ID" value="KAK8897534.1"/>
    <property type="molecule type" value="Genomic_DNA"/>
</dbReference>
<evidence type="ECO:0000259" key="1">
    <source>
        <dbReference type="PROSITE" id="PS50011"/>
    </source>
</evidence>
<dbReference type="PROSITE" id="PS00108">
    <property type="entry name" value="PROTEIN_KINASE_ST"/>
    <property type="match status" value="1"/>
</dbReference>
<evidence type="ECO:0000313" key="2">
    <source>
        <dbReference type="EMBL" id="KAK8897534.1"/>
    </source>
</evidence>
<comment type="caution">
    <text evidence="2">The sequence shown here is derived from an EMBL/GenBank/DDBJ whole genome shotgun (WGS) entry which is preliminary data.</text>
</comment>
<dbReference type="Gene3D" id="1.10.510.10">
    <property type="entry name" value="Transferase(Phosphotransferase) domain 1"/>
    <property type="match status" value="1"/>
</dbReference>
<feature type="domain" description="Protein kinase" evidence="1">
    <location>
        <begin position="1"/>
        <end position="171"/>
    </location>
</feature>
<dbReference type="InterPro" id="IPR051681">
    <property type="entry name" value="Ser/Thr_Kinases-Pseudokinases"/>
</dbReference>
<dbReference type="InterPro" id="IPR001245">
    <property type="entry name" value="Ser-Thr/Tyr_kinase_cat_dom"/>
</dbReference>